<proteinExistence type="predicted"/>
<evidence type="ECO:0000313" key="2">
    <source>
        <dbReference type="Proteomes" id="UP000243688"/>
    </source>
</evidence>
<name>A0A2A6DW68_9BACL</name>
<reference evidence="1 2" key="1">
    <citation type="submission" date="2016-12" db="EMBL/GenBank/DDBJ databases">
        <title>Candidatus Reconcilibacillus cellulovorans genome.</title>
        <authorList>
            <person name="Kolinko S."/>
            <person name="Wu Y.-W."/>
            <person name="Tachea F."/>
            <person name="Denzel E."/>
            <person name="Hiras J."/>
            <person name="Baecker N."/>
            <person name="Chan L.J."/>
            <person name="Eichorst S.A."/>
            <person name="Frey D."/>
            <person name="Adams P.D."/>
            <person name="Pray T."/>
            <person name="Tanjore D."/>
            <person name="Petzold C.J."/>
            <person name="Gladden J.M."/>
            <person name="Simmons B.A."/>
            <person name="Singer S.W."/>
        </authorList>
    </citation>
    <scope>NUCLEOTIDE SEQUENCE [LARGE SCALE GENOMIC DNA]</scope>
    <source>
        <strain evidence="1">JTherm</strain>
    </source>
</reference>
<accession>A0A2A6DW68</accession>
<dbReference type="Proteomes" id="UP000243688">
    <property type="component" value="Unassembled WGS sequence"/>
</dbReference>
<protein>
    <submittedName>
        <fullName evidence="1">Uncharacterized protein</fullName>
    </submittedName>
</protein>
<sequence length="212" mass="24479">MDLHRHACRITKLSLSFLLNSSVWFAGRDFGLSEDRASHRIERRRYSNVRAFPGDTLIDECAAAVGLARDEFRRLLAKGFSPREIAESRGIGAQELRQRLLEGRLRRIELAVADGLDRSRADEIRRSAEQGIDRFLSFRATSCRSPFRPDLQAVAERLGMTKRELLTELKDGRSLEEIARARNVSREELIALLRDHLKPRIREWMNERQLSP</sequence>
<evidence type="ECO:0000313" key="1">
    <source>
        <dbReference type="EMBL" id="PDO09308.1"/>
    </source>
</evidence>
<gene>
    <name evidence="1" type="ORF">BLM47_13250</name>
</gene>
<comment type="caution">
    <text evidence="1">The sequence shown here is derived from an EMBL/GenBank/DDBJ whole genome shotgun (WGS) entry which is preliminary data.</text>
</comment>
<dbReference type="AlphaFoldDB" id="A0A2A6DW68"/>
<organism evidence="1 2">
    <name type="scientific">Candidatus Reconcilbacillus cellulovorans</name>
    <dbReference type="NCBI Taxonomy" id="1906605"/>
    <lineage>
        <taxon>Bacteria</taxon>
        <taxon>Bacillati</taxon>
        <taxon>Bacillota</taxon>
        <taxon>Bacilli</taxon>
        <taxon>Bacillales</taxon>
        <taxon>Paenibacillaceae</taxon>
        <taxon>Candidatus Reconcilbacillus</taxon>
    </lineage>
</organism>
<dbReference type="EMBL" id="MOXJ01000047">
    <property type="protein sequence ID" value="PDO09308.1"/>
    <property type="molecule type" value="Genomic_DNA"/>
</dbReference>